<protein>
    <submittedName>
        <fullName evidence="2">Uncharacterized protein</fullName>
    </submittedName>
</protein>
<dbReference type="AlphaFoldDB" id="A0A6A4GSS6"/>
<feature type="compositionally biased region" description="Low complexity" evidence="1">
    <location>
        <begin position="1"/>
        <end position="13"/>
    </location>
</feature>
<accession>A0A6A4GSS6</accession>
<evidence type="ECO:0000313" key="3">
    <source>
        <dbReference type="Proteomes" id="UP000799118"/>
    </source>
</evidence>
<evidence type="ECO:0000313" key="2">
    <source>
        <dbReference type="EMBL" id="KAE9388849.1"/>
    </source>
</evidence>
<organism evidence="2 3">
    <name type="scientific">Gymnopus androsaceus JB14</name>
    <dbReference type="NCBI Taxonomy" id="1447944"/>
    <lineage>
        <taxon>Eukaryota</taxon>
        <taxon>Fungi</taxon>
        <taxon>Dikarya</taxon>
        <taxon>Basidiomycota</taxon>
        <taxon>Agaricomycotina</taxon>
        <taxon>Agaricomycetes</taxon>
        <taxon>Agaricomycetidae</taxon>
        <taxon>Agaricales</taxon>
        <taxon>Marasmiineae</taxon>
        <taxon>Omphalotaceae</taxon>
        <taxon>Gymnopus</taxon>
    </lineage>
</organism>
<dbReference type="Proteomes" id="UP000799118">
    <property type="component" value="Unassembled WGS sequence"/>
</dbReference>
<sequence>MSASSSSRTSSSSLRPAPYPKCNAAKQDRSKFLEIDSTIMPRPIPAWSRASKLVSRDFDQNQRARPGVPRGYFLPEPGLFAGSQDLNAQNAYISMYLKLRDVLLHHIRSLSMVGCLKTHAEWRKIIGLERHTGEYMCNKLVAELQTSLNDSTLSLDLSNLANIMPHWKGQPLAGVVPDNICCEILLEICTVSFKNEFLLADHFLYVLQPEGFKEQESGQVMNDLDALLCEGRMVKVMDAIPGFYEGCELELGLTDPTKCQRSWYALFHVMSGWTRVLKMAGESEQLLGKLAGPVSPAALDTAEYHGAFFYIASFAEFFKPTTTTTNPTTTSLKALILHILSSLCRSWEFSSVAFADLSDSTTTTTTNPTTTSLKALILHILSSLCRSWEICRVDFGAN</sequence>
<dbReference type="EMBL" id="ML769724">
    <property type="protein sequence ID" value="KAE9388849.1"/>
    <property type="molecule type" value="Genomic_DNA"/>
</dbReference>
<evidence type="ECO:0000256" key="1">
    <source>
        <dbReference type="SAM" id="MobiDB-lite"/>
    </source>
</evidence>
<gene>
    <name evidence="2" type="ORF">BT96DRAFT_1025289</name>
</gene>
<dbReference type="OrthoDB" id="3068396at2759"/>
<keyword evidence="3" id="KW-1185">Reference proteome</keyword>
<reference evidence="2" key="1">
    <citation type="journal article" date="2019" name="Environ. Microbiol.">
        <title>Fungal ecological strategies reflected in gene transcription - a case study of two litter decomposers.</title>
        <authorList>
            <person name="Barbi F."/>
            <person name="Kohler A."/>
            <person name="Barry K."/>
            <person name="Baskaran P."/>
            <person name="Daum C."/>
            <person name="Fauchery L."/>
            <person name="Ihrmark K."/>
            <person name="Kuo A."/>
            <person name="LaButti K."/>
            <person name="Lipzen A."/>
            <person name="Morin E."/>
            <person name="Grigoriev I.V."/>
            <person name="Henrissat B."/>
            <person name="Lindahl B."/>
            <person name="Martin F."/>
        </authorList>
    </citation>
    <scope>NUCLEOTIDE SEQUENCE</scope>
    <source>
        <strain evidence="2">JB14</strain>
    </source>
</reference>
<feature type="region of interest" description="Disordered" evidence="1">
    <location>
        <begin position="1"/>
        <end position="23"/>
    </location>
</feature>
<name>A0A6A4GSS6_9AGAR</name>
<proteinExistence type="predicted"/>